<name>A0A5B7HRX2_PORTR</name>
<comment type="caution">
    <text evidence="1">The sequence shown here is derived from an EMBL/GenBank/DDBJ whole genome shotgun (WGS) entry which is preliminary data.</text>
</comment>
<organism evidence="1 2">
    <name type="scientific">Portunus trituberculatus</name>
    <name type="common">Swimming crab</name>
    <name type="synonym">Neptunus trituberculatus</name>
    <dbReference type="NCBI Taxonomy" id="210409"/>
    <lineage>
        <taxon>Eukaryota</taxon>
        <taxon>Metazoa</taxon>
        <taxon>Ecdysozoa</taxon>
        <taxon>Arthropoda</taxon>
        <taxon>Crustacea</taxon>
        <taxon>Multicrustacea</taxon>
        <taxon>Malacostraca</taxon>
        <taxon>Eumalacostraca</taxon>
        <taxon>Eucarida</taxon>
        <taxon>Decapoda</taxon>
        <taxon>Pleocyemata</taxon>
        <taxon>Brachyura</taxon>
        <taxon>Eubrachyura</taxon>
        <taxon>Portunoidea</taxon>
        <taxon>Portunidae</taxon>
        <taxon>Portuninae</taxon>
        <taxon>Portunus</taxon>
    </lineage>
</organism>
<dbReference type="Proteomes" id="UP000324222">
    <property type="component" value="Unassembled WGS sequence"/>
</dbReference>
<dbReference type="EMBL" id="VSRR010040559">
    <property type="protein sequence ID" value="MPC75190.1"/>
    <property type="molecule type" value="Genomic_DNA"/>
</dbReference>
<reference evidence="1 2" key="1">
    <citation type="submission" date="2019-05" db="EMBL/GenBank/DDBJ databases">
        <title>Another draft genome of Portunus trituberculatus and its Hox gene families provides insights of decapod evolution.</title>
        <authorList>
            <person name="Jeong J.-H."/>
            <person name="Song I."/>
            <person name="Kim S."/>
            <person name="Choi T."/>
            <person name="Kim D."/>
            <person name="Ryu S."/>
            <person name="Kim W."/>
        </authorList>
    </citation>
    <scope>NUCLEOTIDE SEQUENCE [LARGE SCALE GENOMIC DNA]</scope>
    <source>
        <tissue evidence="1">Muscle</tissue>
    </source>
</reference>
<sequence length="104" mass="12233">MDERITREEVEKCVKRQKNGNTAGPDEILYDVYKNGEVVIDKMTELFNQVWEERVPRMWNECRVTLLHKGRHKNDIVVMSESAEELQSLLDVVDGYGRDFGVRF</sequence>
<keyword evidence="2" id="KW-1185">Reference proteome</keyword>
<accession>A0A5B7HRX2</accession>
<gene>
    <name evidence="1" type="ORF">E2C01_069574</name>
</gene>
<proteinExistence type="predicted"/>
<evidence type="ECO:0000313" key="2">
    <source>
        <dbReference type="Proteomes" id="UP000324222"/>
    </source>
</evidence>
<protein>
    <submittedName>
        <fullName evidence="1">Uncharacterized protein</fullName>
    </submittedName>
</protein>
<dbReference type="AlphaFoldDB" id="A0A5B7HRX2"/>
<evidence type="ECO:0000313" key="1">
    <source>
        <dbReference type="EMBL" id="MPC75190.1"/>
    </source>
</evidence>